<dbReference type="EMBL" id="JH993806">
    <property type="protein sequence ID" value="ELQ76893.1"/>
    <property type="molecule type" value="Genomic_DNA"/>
</dbReference>
<dbReference type="HOGENOM" id="CLU_628795_0_0_1"/>
<keyword evidence="1" id="KW-0472">Membrane</keyword>
<dbReference type="InParanoid" id="L7JZK1"/>
<keyword evidence="4" id="KW-1185">Reference proteome</keyword>
<keyword evidence="1" id="KW-0812">Transmembrane</keyword>
<gene>
    <name evidence="3" type="ORF">THOM_0089</name>
</gene>
<proteinExistence type="predicted"/>
<feature type="chain" id="PRO_5003979170" evidence="2">
    <location>
        <begin position="20"/>
        <end position="445"/>
    </location>
</feature>
<feature type="signal peptide" evidence="2">
    <location>
        <begin position="1"/>
        <end position="19"/>
    </location>
</feature>
<dbReference type="Proteomes" id="UP000011185">
    <property type="component" value="Unassembled WGS sequence"/>
</dbReference>
<dbReference type="VEuPathDB" id="MicrosporidiaDB:THOM_0089"/>
<keyword evidence="2" id="KW-0732">Signal</keyword>
<keyword evidence="1" id="KW-1133">Transmembrane helix</keyword>
<accession>L7JZK1</accession>
<protein>
    <submittedName>
        <fullName evidence="3">Uncharacterized protein</fullName>
    </submittedName>
</protein>
<evidence type="ECO:0000313" key="3">
    <source>
        <dbReference type="EMBL" id="ELQ76893.1"/>
    </source>
</evidence>
<evidence type="ECO:0000256" key="2">
    <source>
        <dbReference type="SAM" id="SignalP"/>
    </source>
</evidence>
<feature type="transmembrane region" description="Helical" evidence="1">
    <location>
        <begin position="425"/>
        <end position="444"/>
    </location>
</feature>
<evidence type="ECO:0000256" key="1">
    <source>
        <dbReference type="SAM" id="Phobius"/>
    </source>
</evidence>
<organism evidence="3 4">
    <name type="scientific">Trachipleistophora hominis</name>
    <name type="common">Microsporidian parasite</name>
    <dbReference type="NCBI Taxonomy" id="72359"/>
    <lineage>
        <taxon>Eukaryota</taxon>
        <taxon>Fungi</taxon>
        <taxon>Fungi incertae sedis</taxon>
        <taxon>Microsporidia</taxon>
        <taxon>Pleistophoridae</taxon>
        <taxon>Trachipleistophora</taxon>
    </lineage>
</organism>
<reference evidence="3 4" key="1">
    <citation type="journal article" date="2012" name="PLoS Pathog.">
        <title>The genome of the obligate intracellular parasite Trachipleistophora hominis: new insights into microsporidian genome dynamics and reductive evolution.</title>
        <authorList>
            <person name="Heinz E."/>
            <person name="Williams T.A."/>
            <person name="Nakjang S."/>
            <person name="Noel C.J."/>
            <person name="Swan D.C."/>
            <person name="Goldberg A.V."/>
            <person name="Harris S.R."/>
            <person name="Weinmaier T."/>
            <person name="Markert S."/>
            <person name="Becher D."/>
            <person name="Bernhardt J."/>
            <person name="Dagan T."/>
            <person name="Hacker C."/>
            <person name="Lucocq J.M."/>
            <person name="Schweder T."/>
            <person name="Rattei T."/>
            <person name="Hall N."/>
            <person name="Hirt R.P."/>
            <person name="Embley T.M."/>
        </authorList>
    </citation>
    <scope>NUCLEOTIDE SEQUENCE [LARGE SCALE GENOMIC DNA]</scope>
</reference>
<evidence type="ECO:0000313" key="4">
    <source>
        <dbReference type="Proteomes" id="UP000011185"/>
    </source>
</evidence>
<name>L7JZK1_TRAHO</name>
<dbReference type="AlphaFoldDB" id="L7JZK1"/>
<sequence length="445" mass="50816">MNLLRSFLNVVLFMMSSRCGEEGKVTCLGSKPSHIFLSTENAGRALREAVTVSLRDGSKRLISLRYADSIMLMVSKLTKGFTALRDRMPTSDDQFKMFNSLEGKLSQGLCNKRNLNFREFVDIFSLTMLFPEPECFARFREQVDLSKLVKRIDPSRCEIDMQALAWYIEDMHSVARVVNSVCRYAFGVVSMCMRPEYNDLSAILPSLGAWSFESGDIETEKISLSESGDEQPASFNEWLERLSKLRKVIVDYLTIHDRIRLFIKLCKQAKEIEKIIQNNESDYNSHLKSECNRANSFADLSTNNLYCRERLFIHSMYLRDIYGSSPPRFPEKSEISGQGEPPDVLTPMLWLKKYGVLPAELQKSRKQFWEWREKKVAATNIVVEMGGLIDAINAKESAEFKAEACRVTEECVRSFGSGGHGAGSFFKYLFLGGIISGLLWRMYFS</sequence>